<dbReference type="AlphaFoldDB" id="A0A2P5C4R6"/>
<evidence type="ECO:0000313" key="3">
    <source>
        <dbReference type="Proteomes" id="UP000237105"/>
    </source>
</evidence>
<comment type="caution">
    <text evidence="2">The sequence shown here is derived from an EMBL/GenBank/DDBJ whole genome shotgun (WGS) entry which is preliminary data.</text>
</comment>
<keyword evidence="3" id="KW-1185">Reference proteome</keyword>
<reference evidence="3" key="1">
    <citation type="submission" date="2016-06" db="EMBL/GenBank/DDBJ databases">
        <title>Parallel loss of symbiosis genes in relatives of nitrogen-fixing non-legume Parasponia.</title>
        <authorList>
            <person name="Van Velzen R."/>
            <person name="Holmer R."/>
            <person name="Bu F."/>
            <person name="Rutten L."/>
            <person name="Van Zeijl A."/>
            <person name="Liu W."/>
            <person name="Santuari L."/>
            <person name="Cao Q."/>
            <person name="Sharma T."/>
            <person name="Shen D."/>
            <person name="Roswanjaya Y."/>
            <person name="Wardhani T."/>
            <person name="Kalhor M.S."/>
            <person name="Jansen J."/>
            <person name="Van den Hoogen J."/>
            <person name="Gungor B."/>
            <person name="Hartog M."/>
            <person name="Hontelez J."/>
            <person name="Verver J."/>
            <person name="Yang W.-C."/>
            <person name="Schijlen E."/>
            <person name="Repin R."/>
            <person name="Schilthuizen M."/>
            <person name="Schranz E."/>
            <person name="Heidstra R."/>
            <person name="Miyata K."/>
            <person name="Fedorova E."/>
            <person name="Kohlen W."/>
            <person name="Bisseling T."/>
            <person name="Smit S."/>
            <person name="Geurts R."/>
        </authorList>
    </citation>
    <scope>NUCLEOTIDE SEQUENCE [LARGE SCALE GENOMIC DNA]</scope>
    <source>
        <strain evidence="3">cv. WU1-14</strain>
    </source>
</reference>
<dbReference type="EMBL" id="JXTB01000175">
    <property type="protein sequence ID" value="PON56026.1"/>
    <property type="molecule type" value="Genomic_DNA"/>
</dbReference>
<feature type="region of interest" description="Disordered" evidence="1">
    <location>
        <begin position="1"/>
        <end position="39"/>
    </location>
</feature>
<sequence>MDCHFVSPGLDERPLASPSMKEDPPVEQNQGPRPEFVNDQRSESELLLAEKKLKYHITCSTIM</sequence>
<evidence type="ECO:0000313" key="2">
    <source>
        <dbReference type="EMBL" id="PON56026.1"/>
    </source>
</evidence>
<accession>A0A2P5C4R6</accession>
<name>A0A2P5C4R6_PARAD</name>
<evidence type="ECO:0000256" key="1">
    <source>
        <dbReference type="SAM" id="MobiDB-lite"/>
    </source>
</evidence>
<dbReference type="Proteomes" id="UP000237105">
    <property type="component" value="Unassembled WGS sequence"/>
</dbReference>
<organism evidence="2 3">
    <name type="scientific">Parasponia andersonii</name>
    <name type="common">Sponia andersonii</name>
    <dbReference type="NCBI Taxonomy" id="3476"/>
    <lineage>
        <taxon>Eukaryota</taxon>
        <taxon>Viridiplantae</taxon>
        <taxon>Streptophyta</taxon>
        <taxon>Embryophyta</taxon>
        <taxon>Tracheophyta</taxon>
        <taxon>Spermatophyta</taxon>
        <taxon>Magnoliopsida</taxon>
        <taxon>eudicotyledons</taxon>
        <taxon>Gunneridae</taxon>
        <taxon>Pentapetalae</taxon>
        <taxon>rosids</taxon>
        <taxon>fabids</taxon>
        <taxon>Rosales</taxon>
        <taxon>Cannabaceae</taxon>
        <taxon>Parasponia</taxon>
    </lineage>
</organism>
<gene>
    <name evidence="2" type="ORF">PanWU01x14_183850</name>
</gene>
<proteinExistence type="predicted"/>
<protein>
    <submittedName>
        <fullName evidence="2">Uncharacterized protein</fullName>
    </submittedName>
</protein>
<feature type="compositionally biased region" description="Basic and acidic residues" evidence="1">
    <location>
        <begin position="10"/>
        <end position="24"/>
    </location>
</feature>